<dbReference type="PRINTS" id="PR00315">
    <property type="entry name" value="ELONGATNFCT"/>
</dbReference>
<keyword evidence="6" id="KW-0342">GTP-binding</keyword>
<evidence type="ECO:0000256" key="2">
    <source>
        <dbReference type="ARBA" id="ARBA00015953"/>
    </source>
</evidence>
<dbReference type="InterPro" id="IPR015190">
    <property type="entry name" value="Elong_fac_SelB-wing-hlx_typ-2"/>
</dbReference>
<gene>
    <name evidence="10" type="primary">selB</name>
    <name evidence="10" type="ORF">O0R46_06500</name>
</gene>
<evidence type="ECO:0000256" key="7">
    <source>
        <dbReference type="ARBA" id="ARBA00025526"/>
    </source>
</evidence>
<dbReference type="GO" id="GO:0003746">
    <property type="term" value="F:translation elongation factor activity"/>
    <property type="evidence" value="ECO:0007669"/>
    <property type="project" value="UniProtKB-KW"/>
</dbReference>
<dbReference type="PANTHER" id="PTHR43721:SF22">
    <property type="entry name" value="ELONGATION FACTOR TU, MITOCHONDRIAL"/>
    <property type="match status" value="1"/>
</dbReference>
<evidence type="ECO:0000259" key="9">
    <source>
        <dbReference type="PROSITE" id="PS51722"/>
    </source>
</evidence>
<dbReference type="RefSeq" id="WP_269310919.1">
    <property type="nucleotide sequence ID" value="NZ_CP114052.1"/>
</dbReference>
<dbReference type="Pfam" id="PF03144">
    <property type="entry name" value="GTP_EFTU_D2"/>
    <property type="match status" value="1"/>
</dbReference>
<dbReference type="CDD" id="cd04171">
    <property type="entry name" value="SelB"/>
    <property type="match status" value="1"/>
</dbReference>
<evidence type="ECO:0000313" key="10">
    <source>
        <dbReference type="EMBL" id="WAW14258.1"/>
    </source>
</evidence>
<comment type="subcellular location">
    <subcellularLocation>
        <location evidence="1">Cytoplasm</location>
    </subcellularLocation>
</comment>
<evidence type="ECO:0000256" key="5">
    <source>
        <dbReference type="ARBA" id="ARBA00022917"/>
    </source>
</evidence>
<dbReference type="Gene3D" id="1.10.10.10">
    <property type="entry name" value="Winged helix-like DNA-binding domain superfamily/Winged helix DNA-binding domain"/>
    <property type="match status" value="1"/>
</dbReference>
<dbReference type="Pfam" id="PF09106">
    <property type="entry name" value="WHD_2nd_SelB"/>
    <property type="match status" value="1"/>
</dbReference>
<organism evidence="10 11">
    <name type="scientific">Peptostreptococcus equinus</name>
    <dbReference type="NCBI Taxonomy" id="3003601"/>
    <lineage>
        <taxon>Bacteria</taxon>
        <taxon>Bacillati</taxon>
        <taxon>Bacillota</taxon>
        <taxon>Clostridia</taxon>
        <taxon>Peptostreptococcales</taxon>
        <taxon>Peptostreptococcaceae</taxon>
        <taxon>Peptostreptococcus</taxon>
    </lineage>
</organism>
<dbReference type="InterPro" id="IPR009001">
    <property type="entry name" value="Transl_elong_EF1A/Init_IF2_C"/>
</dbReference>
<dbReference type="InterPro" id="IPR031157">
    <property type="entry name" value="G_TR_CS"/>
</dbReference>
<feature type="domain" description="Tr-type G" evidence="9">
    <location>
        <begin position="1"/>
        <end position="172"/>
    </location>
</feature>
<dbReference type="InterPro" id="IPR057335">
    <property type="entry name" value="Beta-barrel_SelB"/>
</dbReference>
<dbReference type="SUPFAM" id="SSF50465">
    <property type="entry name" value="EF-Tu/eEF-1alpha/eIF2-gamma C-terminal domain"/>
    <property type="match status" value="1"/>
</dbReference>
<dbReference type="InterPro" id="IPR036390">
    <property type="entry name" value="WH_DNA-bd_sf"/>
</dbReference>
<dbReference type="CDD" id="cd03696">
    <property type="entry name" value="SelB_II"/>
    <property type="match status" value="1"/>
</dbReference>
<dbReference type="SUPFAM" id="SSF50447">
    <property type="entry name" value="Translation proteins"/>
    <property type="match status" value="1"/>
</dbReference>
<evidence type="ECO:0000256" key="4">
    <source>
        <dbReference type="ARBA" id="ARBA00022741"/>
    </source>
</evidence>
<accession>A0ABY7JQ12</accession>
<keyword evidence="3" id="KW-0963">Cytoplasm</keyword>
<dbReference type="InterPro" id="IPR036388">
    <property type="entry name" value="WH-like_DNA-bd_sf"/>
</dbReference>
<dbReference type="InterPro" id="IPR015191">
    <property type="entry name" value="SelB_WHD4"/>
</dbReference>
<keyword evidence="4" id="KW-0547">Nucleotide-binding</keyword>
<dbReference type="InterPro" id="IPR004535">
    <property type="entry name" value="Transl_elong_SelB"/>
</dbReference>
<dbReference type="Pfam" id="PF25461">
    <property type="entry name" value="Beta-barrel_SelB"/>
    <property type="match status" value="1"/>
</dbReference>
<evidence type="ECO:0000313" key="11">
    <source>
        <dbReference type="Proteomes" id="UP001164187"/>
    </source>
</evidence>
<reference evidence="10" key="1">
    <citation type="submission" date="2022-12" db="EMBL/GenBank/DDBJ databases">
        <title>Peptostreptococcus.</title>
        <authorList>
            <person name="Lee S.H."/>
        </authorList>
    </citation>
    <scope>NUCLEOTIDE SEQUENCE</scope>
    <source>
        <strain evidence="10">CBA3647</strain>
    </source>
</reference>
<protein>
    <recommendedName>
        <fullName evidence="2">Selenocysteine-specific elongation factor</fullName>
    </recommendedName>
    <alternativeName>
        <fullName evidence="8">SelB translation factor</fullName>
    </alternativeName>
</protein>
<keyword evidence="10" id="KW-0251">Elongation factor</keyword>
<dbReference type="NCBIfam" id="TIGR00475">
    <property type="entry name" value="selB"/>
    <property type="match status" value="1"/>
</dbReference>
<name>A0ABY7JQ12_9FIRM</name>
<keyword evidence="5" id="KW-0648">Protein biosynthesis</keyword>
<dbReference type="Gene3D" id="2.40.30.10">
    <property type="entry name" value="Translation factors"/>
    <property type="match status" value="1"/>
</dbReference>
<evidence type="ECO:0000256" key="8">
    <source>
        <dbReference type="ARBA" id="ARBA00031615"/>
    </source>
</evidence>
<dbReference type="SUPFAM" id="SSF52540">
    <property type="entry name" value="P-loop containing nucleoside triphosphate hydrolases"/>
    <property type="match status" value="1"/>
</dbReference>
<dbReference type="PROSITE" id="PS51722">
    <property type="entry name" value="G_TR_2"/>
    <property type="match status" value="1"/>
</dbReference>
<keyword evidence="11" id="KW-1185">Reference proteome</keyword>
<proteinExistence type="predicted"/>
<evidence type="ECO:0000256" key="6">
    <source>
        <dbReference type="ARBA" id="ARBA00023134"/>
    </source>
</evidence>
<dbReference type="PROSITE" id="PS00301">
    <property type="entry name" value="G_TR_1"/>
    <property type="match status" value="1"/>
</dbReference>
<dbReference type="InterPro" id="IPR050055">
    <property type="entry name" value="EF-Tu_GTPase"/>
</dbReference>
<dbReference type="InterPro" id="IPR027417">
    <property type="entry name" value="P-loop_NTPase"/>
</dbReference>
<comment type="function">
    <text evidence="7">Translation factor necessary for the incorporation of selenocysteine into proteins. It probably replaces EF-Tu for the insertion of selenocysteine directed by the UGA codon. SelB binds GTP and GDP.</text>
</comment>
<dbReference type="Gene3D" id="3.40.50.300">
    <property type="entry name" value="P-loop containing nucleotide triphosphate hydrolases"/>
    <property type="match status" value="1"/>
</dbReference>
<dbReference type="NCBIfam" id="TIGR00231">
    <property type="entry name" value="small_GTP"/>
    <property type="match status" value="1"/>
</dbReference>
<sequence length="631" mass="71782">MKHIVVGTAGHIDHGKTTLIKALTGRETDTLDEEKKRGISINLGFTYFDLPSGKSVGIVDVPGHEKFIKNMLAGAAGLDIVLLVVAADEGVMPQTVEHLDILSYLNIKNGLIVMTKCDMVDEELLELAEEDIRESLRGSFMDDADIIKVDSISRRGIDELINKLDILCEKVEEKDSNLPFRMNIDRVFSVKGFGTVVTGTILEGKIKNTDTLEIYPSKKIAQIRNIQVHSHNVDFAYAGQRTAINISNLKSSQIQRGDILAATDSMLESMMIDTKIRLLNHDDIKLENWDRLKIYHGTREILCRAVPLENEVMTKGQEGFVQLRLEEPIICKKLDAFVLRTYSPMITVGGGIIIDISDKKHGINKNTPKVIEELKIKELGDPKRVLEIYLKNSSSIYPSIENMMSYTGQSKESILSMLENLIKDNKIYNFSNKYIHESYLEFLQEKLLKILTEYHEENKLKIGMPKKEAGHKLDSSLKLKELDALYQLLEYMGHIKTSTNTVSKKDFDVILSDKDLKIKSSIIKEIEKLGYSDILDLEYFEEKGKDYKSIVDSMIGNELILLDGKFLFSKKLYDQAKSIVENIINKNKKMTIADFRDEVGSSRKISMLILEKFDKDNFTKRVENYRVLYTK</sequence>
<dbReference type="EMBL" id="CP114052">
    <property type="protein sequence ID" value="WAW14258.1"/>
    <property type="molecule type" value="Genomic_DNA"/>
</dbReference>
<dbReference type="Pfam" id="PF09107">
    <property type="entry name" value="WHD_3rd_SelB"/>
    <property type="match status" value="1"/>
</dbReference>
<dbReference type="InterPro" id="IPR005225">
    <property type="entry name" value="Small_GTP-bd"/>
</dbReference>
<dbReference type="InterPro" id="IPR004161">
    <property type="entry name" value="EFTu-like_2"/>
</dbReference>
<dbReference type="SUPFAM" id="SSF46785">
    <property type="entry name" value="Winged helix' DNA-binding domain"/>
    <property type="match status" value="2"/>
</dbReference>
<evidence type="ECO:0000256" key="1">
    <source>
        <dbReference type="ARBA" id="ARBA00004496"/>
    </source>
</evidence>
<dbReference type="PANTHER" id="PTHR43721">
    <property type="entry name" value="ELONGATION FACTOR TU-RELATED"/>
    <property type="match status" value="1"/>
</dbReference>
<dbReference type="Gene3D" id="1.10.10.2770">
    <property type="match status" value="1"/>
</dbReference>
<dbReference type="CDD" id="cd15491">
    <property type="entry name" value="selB_III"/>
    <property type="match status" value="1"/>
</dbReference>
<dbReference type="Proteomes" id="UP001164187">
    <property type="component" value="Chromosome"/>
</dbReference>
<dbReference type="InterPro" id="IPR009000">
    <property type="entry name" value="Transl_B-barrel_sf"/>
</dbReference>
<evidence type="ECO:0000256" key="3">
    <source>
        <dbReference type="ARBA" id="ARBA00022490"/>
    </source>
</evidence>
<dbReference type="Pfam" id="PF00009">
    <property type="entry name" value="GTP_EFTU"/>
    <property type="match status" value="1"/>
</dbReference>
<dbReference type="InterPro" id="IPR000795">
    <property type="entry name" value="T_Tr_GTP-bd_dom"/>
</dbReference>